<feature type="non-terminal residue" evidence="2">
    <location>
        <position position="1"/>
    </location>
</feature>
<comment type="caution">
    <text evidence="2">The sequence shown here is derived from an EMBL/GenBank/DDBJ whole genome shotgun (WGS) entry which is preliminary data.</text>
</comment>
<name>A0A699QR97_TANCI</name>
<accession>A0A699QR97</accession>
<proteinExistence type="predicted"/>
<dbReference type="AlphaFoldDB" id="A0A699QR97"/>
<evidence type="ECO:0000256" key="1">
    <source>
        <dbReference type="SAM" id="MobiDB-lite"/>
    </source>
</evidence>
<gene>
    <name evidence="2" type="ORF">Tci_845283</name>
</gene>
<sequence>SSKESQESWVVSWLDDDSVIGGCSPVLGIKKLEKKCKPSISHHRSWLKSVQRLSMKKSLERRRTNESGRLSKETEKLVSIARPEDSTVRPDVGTADLIAHPPTTTSIFDDEDITMA</sequence>
<protein>
    <submittedName>
        <fullName evidence="2">Uncharacterized protein</fullName>
    </submittedName>
</protein>
<feature type="region of interest" description="Disordered" evidence="1">
    <location>
        <begin position="82"/>
        <end position="116"/>
    </location>
</feature>
<organism evidence="2">
    <name type="scientific">Tanacetum cinerariifolium</name>
    <name type="common">Dalmatian daisy</name>
    <name type="synonym">Chrysanthemum cinerariifolium</name>
    <dbReference type="NCBI Taxonomy" id="118510"/>
    <lineage>
        <taxon>Eukaryota</taxon>
        <taxon>Viridiplantae</taxon>
        <taxon>Streptophyta</taxon>
        <taxon>Embryophyta</taxon>
        <taxon>Tracheophyta</taxon>
        <taxon>Spermatophyta</taxon>
        <taxon>Magnoliopsida</taxon>
        <taxon>eudicotyledons</taxon>
        <taxon>Gunneridae</taxon>
        <taxon>Pentapetalae</taxon>
        <taxon>asterids</taxon>
        <taxon>campanulids</taxon>
        <taxon>Asterales</taxon>
        <taxon>Asteraceae</taxon>
        <taxon>Asteroideae</taxon>
        <taxon>Anthemideae</taxon>
        <taxon>Anthemidinae</taxon>
        <taxon>Tanacetum</taxon>
    </lineage>
</organism>
<dbReference type="EMBL" id="BKCJ011041950">
    <property type="protein sequence ID" value="GFC73313.1"/>
    <property type="molecule type" value="Genomic_DNA"/>
</dbReference>
<evidence type="ECO:0000313" key="2">
    <source>
        <dbReference type="EMBL" id="GFC73313.1"/>
    </source>
</evidence>
<reference evidence="2" key="1">
    <citation type="journal article" date="2019" name="Sci. Rep.">
        <title>Draft genome of Tanacetum cinerariifolium, the natural source of mosquito coil.</title>
        <authorList>
            <person name="Yamashiro T."/>
            <person name="Shiraishi A."/>
            <person name="Satake H."/>
            <person name="Nakayama K."/>
        </authorList>
    </citation>
    <scope>NUCLEOTIDE SEQUENCE</scope>
</reference>